<name>A0ABT4PJW7_9BACT</name>
<feature type="region of interest" description="Disordered" evidence="1">
    <location>
        <begin position="135"/>
        <end position="157"/>
    </location>
</feature>
<comment type="caution">
    <text evidence="3">The sequence shown here is derived from an EMBL/GenBank/DDBJ whole genome shotgun (WGS) entry which is preliminary data.</text>
</comment>
<dbReference type="RefSeq" id="WP_178267012.1">
    <property type="nucleotide sequence ID" value="NZ_JAPZVM010000011.1"/>
</dbReference>
<keyword evidence="4" id="KW-1185">Reference proteome</keyword>
<evidence type="ECO:0008006" key="5">
    <source>
        <dbReference type="Google" id="ProtNLM"/>
    </source>
</evidence>
<accession>A0ABT4PJW7</accession>
<dbReference type="EMBL" id="JAPZVM010000011">
    <property type="protein sequence ID" value="MCZ8373340.1"/>
    <property type="molecule type" value="Genomic_DNA"/>
</dbReference>
<evidence type="ECO:0000313" key="4">
    <source>
        <dbReference type="Proteomes" id="UP001141933"/>
    </source>
</evidence>
<protein>
    <recommendedName>
        <fullName evidence="5">Periplasmic heavy metal sensor</fullName>
    </recommendedName>
</protein>
<evidence type="ECO:0000256" key="1">
    <source>
        <dbReference type="SAM" id="MobiDB-lite"/>
    </source>
</evidence>
<proteinExistence type="predicted"/>
<reference evidence="3" key="1">
    <citation type="submission" date="2022-12" db="EMBL/GenBank/DDBJ databases">
        <title>Phocaeicola acetigenes sp. nov., isolated feces from a healthy human.</title>
        <authorList>
            <person name="Do H."/>
            <person name="Ha Y.B."/>
            <person name="Kim J.-S."/>
            <person name="Suh M.K."/>
            <person name="Kim H.S."/>
            <person name="Lee J.-S."/>
        </authorList>
    </citation>
    <scope>NUCLEOTIDE SEQUENCE</scope>
    <source>
        <strain evidence="3">KGMB11183</strain>
    </source>
</reference>
<evidence type="ECO:0000256" key="2">
    <source>
        <dbReference type="SAM" id="SignalP"/>
    </source>
</evidence>
<keyword evidence="2" id="KW-0732">Signal</keyword>
<dbReference type="Proteomes" id="UP001141933">
    <property type="component" value="Unassembled WGS sequence"/>
</dbReference>
<feature type="signal peptide" evidence="2">
    <location>
        <begin position="1"/>
        <end position="21"/>
    </location>
</feature>
<evidence type="ECO:0000313" key="3">
    <source>
        <dbReference type="EMBL" id="MCZ8373340.1"/>
    </source>
</evidence>
<gene>
    <name evidence="3" type="ORF">O6P32_11600</name>
</gene>
<organism evidence="3 4">
    <name type="scientific">Phocaeicola acetigenes</name>
    <dbReference type="NCBI Taxonomy" id="3016083"/>
    <lineage>
        <taxon>Bacteria</taxon>
        <taxon>Pseudomonadati</taxon>
        <taxon>Bacteroidota</taxon>
        <taxon>Bacteroidia</taxon>
        <taxon>Bacteroidales</taxon>
        <taxon>Bacteroidaceae</taxon>
        <taxon>Phocaeicola</taxon>
    </lineage>
</organism>
<feature type="chain" id="PRO_5046154390" description="Periplasmic heavy metal sensor" evidence="2">
    <location>
        <begin position="22"/>
        <end position="166"/>
    </location>
</feature>
<sequence length="166" mass="19146">MKKLNVFVTMLLLVVGGTVFAQEKQVKKCAKCTPEQRMEMKIKHLQQALSLDDKTTAKFAPLYKEYMQELGSCCAKPEAKQKKADRTDEQIIQDMKDRFAAQQKMLDTKTKYFDKFQKILNARQLEKLFAPRQGKMAKRAFHQPGPKKPGQKCERPCGKECCQLPK</sequence>